<reference evidence="1" key="1">
    <citation type="journal article" date="2020" name="mSystems">
        <title>Genome- and Community-Level Interaction Insights into Carbon Utilization and Element Cycling Functions of Hydrothermarchaeota in Hydrothermal Sediment.</title>
        <authorList>
            <person name="Zhou Z."/>
            <person name="Liu Y."/>
            <person name="Xu W."/>
            <person name="Pan J."/>
            <person name="Luo Z.H."/>
            <person name="Li M."/>
        </authorList>
    </citation>
    <scope>NUCLEOTIDE SEQUENCE [LARGE SCALE GENOMIC DNA]</scope>
    <source>
        <strain evidence="1">HyVt-93</strain>
    </source>
</reference>
<name>A0A7C5NVA2_THELI</name>
<dbReference type="Proteomes" id="UP000886217">
    <property type="component" value="Unassembled WGS sequence"/>
</dbReference>
<dbReference type="AlphaFoldDB" id="A0A7C5NVA2"/>
<gene>
    <name evidence="1" type="ORF">ENL40_04525</name>
</gene>
<dbReference type="GO" id="GO:0006508">
    <property type="term" value="P:proteolysis"/>
    <property type="evidence" value="ECO:0007669"/>
    <property type="project" value="InterPro"/>
</dbReference>
<dbReference type="Gene3D" id="2.40.70.10">
    <property type="entry name" value="Acid Proteases"/>
    <property type="match status" value="1"/>
</dbReference>
<dbReference type="SUPFAM" id="SSF50630">
    <property type="entry name" value="Acid proteases"/>
    <property type="match status" value="1"/>
</dbReference>
<comment type="caution">
    <text evidence="1">The sequence shown here is derived from an EMBL/GenBank/DDBJ whole genome shotgun (WGS) entry which is preliminary data.</text>
</comment>
<protein>
    <recommendedName>
        <fullName evidence="2">Retroviral aspartyl protease</fullName>
    </recommendedName>
</protein>
<sequence>MGFAYVNVLVRGRRKEKSFEMLVDTGSTYIVLSPDEIEDLGLHETPYKVKLTLADKREVEVSMFLAEVEVMGRKGPAFVAELETPKPLLGVYALETLGFKVNPRTGEIEEISPEGGYLLTAEVSEKEC</sequence>
<organism evidence="1">
    <name type="scientific">Thermococcus litoralis</name>
    <dbReference type="NCBI Taxonomy" id="2265"/>
    <lineage>
        <taxon>Archaea</taxon>
        <taxon>Methanobacteriati</taxon>
        <taxon>Methanobacteriota</taxon>
        <taxon>Thermococci</taxon>
        <taxon>Thermococcales</taxon>
        <taxon>Thermococcaceae</taxon>
        <taxon>Thermococcus</taxon>
    </lineage>
</organism>
<dbReference type="InterPro" id="IPR001969">
    <property type="entry name" value="Aspartic_peptidase_AS"/>
</dbReference>
<dbReference type="Pfam" id="PF13650">
    <property type="entry name" value="Asp_protease_2"/>
    <property type="match status" value="1"/>
</dbReference>
<accession>A0A7C5NVA2</accession>
<dbReference type="InterPro" id="IPR021109">
    <property type="entry name" value="Peptidase_aspartic_dom_sf"/>
</dbReference>
<dbReference type="PROSITE" id="PS00141">
    <property type="entry name" value="ASP_PROTEASE"/>
    <property type="match status" value="1"/>
</dbReference>
<evidence type="ECO:0008006" key="2">
    <source>
        <dbReference type="Google" id="ProtNLM"/>
    </source>
</evidence>
<evidence type="ECO:0000313" key="1">
    <source>
        <dbReference type="EMBL" id="HHI00724.1"/>
    </source>
</evidence>
<dbReference type="GO" id="GO:0004190">
    <property type="term" value="F:aspartic-type endopeptidase activity"/>
    <property type="evidence" value="ECO:0007669"/>
    <property type="project" value="InterPro"/>
</dbReference>
<dbReference type="EMBL" id="DRTU01000192">
    <property type="protein sequence ID" value="HHI00724.1"/>
    <property type="molecule type" value="Genomic_DNA"/>
</dbReference>
<proteinExistence type="predicted"/>